<dbReference type="InterPro" id="IPR027417">
    <property type="entry name" value="P-loop_NTPase"/>
</dbReference>
<keyword evidence="13" id="KW-0614">Plasmid</keyword>
<dbReference type="InterPro" id="IPR014013">
    <property type="entry name" value="Helic_SF1/SF2_ATP-bd_DinG/Rad3"/>
</dbReference>
<dbReference type="RefSeq" id="WP_342632713.1">
    <property type="nucleotide sequence ID" value="NZ_CP152382.1"/>
</dbReference>
<evidence type="ECO:0000256" key="3">
    <source>
        <dbReference type="ARBA" id="ARBA00022741"/>
    </source>
</evidence>
<dbReference type="Pfam" id="PF06733">
    <property type="entry name" value="DEAD_2"/>
    <property type="match status" value="1"/>
</dbReference>
<dbReference type="Pfam" id="PF13307">
    <property type="entry name" value="Helicase_C_2"/>
    <property type="match status" value="1"/>
</dbReference>
<feature type="binding site" evidence="11">
    <location>
        <position position="123"/>
    </location>
    <ligand>
        <name>[4Fe-4S] cluster</name>
        <dbReference type="ChEBI" id="CHEBI:49883"/>
    </ligand>
</feature>
<organism evidence="13 14">
    <name type="scientific">Marinobacter alkaliphilus</name>
    <dbReference type="NCBI Taxonomy" id="254719"/>
    <lineage>
        <taxon>Bacteria</taxon>
        <taxon>Pseudomonadati</taxon>
        <taxon>Pseudomonadota</taxon>
        <taxon>Gammaproteobacteria</taxon>
        <taxon>Pseudomonadales</taxon>
        <taxon>Marinobacteraceae</taxon>
        <taxon>Marinobacter</taxon>
    </lineage>
</organism>
<dbReference type="InterPro" id="IPR039000">
    <property type="entry name" value="DinG_proteobact"/>
</dbReference>
<evidence type="ECO:0000259" key="12">
    <source>
        <dbReference type="PROSITE" id="PS51193"/>
    </source>
</evidence>
<evidence type="ECO:0000313" key="13">
    <source>
        <dbReference type="EMBL" id="XAF56165.1"/>
    </source>
</evidence>
<dbReference type="GO" id="GO:0016787">
    <property type="term" value="F:hydrolase activity"/>
    <property type="evidence" value="ECO:0007669"/>
    <property type="project" value="UniProtKB-KW"/>
</dbReference>
<protein>
    <recommendedName>
        <fullName evidence="11">ATP-dependent DNA helicase DinG</fullName>
        <ecNumber evidence="11">5.6.2.3</ecNumber>
    </recommendedName>
    <alternativeName>
        <fullName evidence="11">DNA 5'-3' helicase DinG</fullName>
    </alternativeName>
</protein>
<evidence type="ECO:0000256" key="2">
    <source>
        <dbReference type="ARBA" id="ARBA00022723"/>
    </source>
</evidence>
<dbReference type="EMBL" id="CP152382">
    <property type="protein sequence ID" value="XAF56165.1"/>
    <property type="molecule type" value="Genomic_DNA"/>
</dbReference>
<evidence type="ECO:0000256" key="5">
    <source>
        <dbReference type="ARBA" id="ARBA00022806"/>
    </source>
</evidence>
<accession>A0ABZ3EA78</accession>
<comment type="cofactor">
    <cofactor evidence="11">
        <name>[4Fe-4S] cluster</name>
        <dbReference type="ChEBI" id="CHEBI:49883"/>
    </cofactor>
    <text evidence="11">Binds 1 [4Fe-4S] cluster.</text>
</comment>
<keyword evidence="4 11" id="KW-0378">Hydrolase</keyword>
<dbReference type="Gene3D" id="3.40.50.300">
    <property type="entry name" value="P-loop containing nucleotide triphosphate hydrolases"/>
    <property type="match status" value="2"/>
</dbReference>
<keyword evidence="2 11" id="KW-0479">Metal-binding</keyword>
<dbReference type="NCBIfam" id="NF008729">
    <property type="entry name" value="PRK11747.1"/>
    <property type="match status" value="1"/>
</dbReference>
<evidence type="ECO:0000256" key="10">
    <source>
        <dbReference type="ARBA" id="ARBA00023235"/>
    </source>
</evidence>
<geneLocation type="plasmid" evidence="13 14">
    <name>unnamed2</name>
</geneLocation>
<dbReference type="HAMAP" id="MF_02205">
    <property type="entry name" value="DinG_proteobact"/>
    <property type="match status" value="1"/>
</dbReference>
<comment type="catalytic activity">
    <reaction evidence="11">
        <text>ATP + H2O = ADP + phosphate + H(+)</text>
        <dbReference type="Rhea" id="RHEA:13065"/>
        <dbReference type="ChEBI" id="CHEBI:15377"/>
        <dbReference type="ChEBI" id="CHEBI:15378"/>
        <dbReference type="ChEBI" id="CHEBI:30616"/>
        <dbReference type="ChEBI" id="CHEBI:43474"/>
        <dbReference type="ChEBI" id="CHEBI:456216"/>
        <dbReference type="EC" id="5.6.2.3"/>
    </reaction>
</comment>
<dbReference type="SUPFAM" id="SSF52540">
    <property type="entry name" value="P-loop containing nucleoside triphosphate hydrolases"/>
    <property type="match status" value="2"/>
</dbReference>
<keyword evidence="8 11" id="KW-0411">Iron-sulfur</keyword>
<evidence type="ECO:0000256" key="11">
    <source>
        <dbReference type="HAMAP-Rule" id="MF_02205"/>
    </source>
</evidence>
<keyword evidence="9 11" id="KW-0238">DNA-binding</keyword>
<feature type="binding site" evidence="11">
    <location>
        <position position="207"/>
    </location>
    <ligand>
        <name>[4Fe-4S] cluster</name>
        <dbReference type="ChEBI" id="CHEBI:49883"/>
    </ligand>
</feature>
<keyword evidence="6 11" id="KW-0067">ATP-binding</keyword>
<evidence type="ECO:0000256" key="1">
    <source>
        <dbReference type="ARBA" id="ARBA00022485"/>
    </source>
</evidence>
<feature type="domain" description="Helicase ATP-binding" evidence="12">
    <location>
        <begin position="16"/>
        <end position="314"/>
    </location>
</feature>
<evidence type="ECO:0000256" key="4">
    <source>
        <dbReference type="ARBA" id="ARBA00022801"/>
    </source>
</evidence>
<dbReference type="PANTHER" id="PTHR11472">
    <property type="entry name" value="DNA REPAIR DEAD HELICASE RAD3/XP-D SUBFAMILY MEMBER"/>
    <property type="match status" value="1"/>
</dbReference>
<feature type="binding site" evidence="11">
    <location>
        <position position="202"/>
    </location>
    <ligand>
        <name>[4Fe-4S] cluster</name>
        <dbReference type="ChEBI" id="CHEBI:49883"/>
    </ligand>
</feature>
<keyword evidence="3 11" id="KW-0547">Nucleotide-binding</keyword>
<comment type="function">
    <text evidence="11">DNA-dependent ATPase and 5'-3' DNA helicase. Unwinds D-loops, R-loops, forked DNA and G-quadruplex DNA.</text>
</comment>
<dbReference type="GO" id="GO:0003678">
    <property type="term" value="F:DNA helicase activity"/>
    <property type="evidence" value="ECO:0007669"/>
    <property type="project" value="UniProtKB-EC"/>
</dbReference>
<keyword evidence="10 11" id="KW-0413">Isomerase</keyword>
<keyword evidence="5 11" id="KW-0347">Helicase</keyword>
<evidence type="ECO:0000313" key="14">
    <source>
        <dbReference type="Proteomes" id="UP001445268"/>
    </source>
</evidence>
<dbReference type="SMART" id="SM00491">
    <property type="entry name" value="HELICc2"/>
    <property type="match status" value="1"/>
</dbReference>
<evidence type="ECO:0000256" key="9">
    <source>
        <dbReference type="ARBA" id="ARBA00023125"/>
    </source>
</evidence>
<comment type="similarity">
    <text evidence="11">Belongs to the helicase family. DinG subfamily. Type 1 sub-subfamily.</text>
</comment>
<feature type="binding site" evidence="11">
    <location>
        <position position="213"/>
    </location>
    <ligand>
        <name>[4Fe-4S] cluster</name>
        <dbReference type="ChEBI" id="CHEBI:49883"/>
    </ligand>
</feature>
<dbReference type="PANTHER" id="PTHR11472:SF59">
    <property type="entry name" value="ATP-DEPENDENT DNA HELICASE DING"/>
    <property type="match status" value="1"/>
</dbReference>
<name>A0ABZ3EA78_9GAMM</name>
<sequence>MLNEDTKIAIRDAYRNLSKNIPGFKPRRGQAEMISHIAKTLDPDDTINTHICVIEGQTGTGKSIGYMIGAIPVAQKLEKSLIISTATVALQEQLANKDLPMVAEKANLDFTYQIAKGRKRYVCNRNLAQLTGSNANQDALDFGEDHQGSAHWHRPPKDGEIEQIARIEQSLESGAWSGDLDELKEGIEDDLKGMITTSNAGCSGRACSHYHDCPFYLARQDLKQADVIVTNHDFVLSDLELGGGVLLPEPEDAIYVFDEAHHLPDKAVGHFAYLTRIKGSIKTLENVAKSCNSGAVILTDEKLKKKAREVKEICQITKSDLLSMRTALESGFPTETKGKFQSQSKEKYWRFEDGKTPEELCDPGKAIAVNASKMLQHTQEILEKLRKAIREKTVANEAGDRILQDLGNDVERVTEIVDTWQYWSAPENDGKVPMARWVHMDDNGELGVAVSAISAASMLRTMLWDKAYGAVLTSATITALNSFDRFRRSAGLRNNDGTSYLRIPSPFNYQDNGELEIPDIQAEPSDNDRHTKEVIDYIERHLNLQTGSLVLFASAWQMRQVHKALPDAIAEKCLVQGELPKGEILKRHTDAVKSGLGSCIFGLASFAEGIDLPGDLCRHVVIAKLPFAVPGTPIEEARSEWLQKNGRNPFIEISVPDASLKLVQAVGRLIRTETDTGRVTILDKRLVTKRYGKQLLDALPPLKRVSGPAEQKKTA</sequence>
<evidence type="ECO:0000256" key="7">
    <source>
        <dbReference type="ARBA" id="ARBA00023004"/>
    </source>
</evidence>
<evidence type="ECO:0000256" key="6">
    <source>
        <dbReference type="ARBA" id="ARBA00022840"/>
    </source>
</evidence>
<keyword evidence="7 11" id="KW-0408">Iron</keyword>
<dbReference type="InterPro" id="IPR014001">
    <property type="entry name" value="Helicase_ATP-bd"/>
</dbReference>
<keyword evidence="14" id="KW-1185">Reference proteome</keyword>
<gene>
    <name evidence="11 13" type="primary">dinG</name>
    <name evidence="13" type="ORF">AAGT77_20640</name>
</gene>
<dbReference type="Proteomes" id="UP001445268">
    <property type="component" value="Plasmid unnamed2"/>
</dbReference>
<reference evidence="13 14" key="1">
    <citation type="submission" date="2024-04" db="EMBL/GenBank/DDBJ databases">
        <title>Marinobacter sp. SBY-1.</title>
        <authorList>
            <person name="Pan C."/>
        </authorList>
    </citation>
    <scope>NUCLEOTIDE SEQUENCE [LARGE SCALE GENOMIC DNA]</scope>
    <source>
        <strain evidence="13 14">SBY-1</strain>
        <plasmid evidence="13 14">unnamed2</plasmid>
    </source>
</reference>
<evidence type="ECO:0000256" key="8">
    <source>
        <dbReference type="ARBA" id="ARBA00023014"/>
    </source>
</evidence>
<dbReference type="InterPro" id="IPR045028">
    <property type="entry name" value="DinG/Rad3-like"/>
</dbReference>
<dbReference type="PROSITE" id="PS51193">
    <property type="entry name" value="HELICASE_ATP_BIND_2"/>
    <property type="match status" value="1"/>
</dbReference>
<dbReference type="InterPro" id="IPR006555">
    <property type="entry name" value="ATP-dep_Helicase_C"/>
</dbReference>
<proteinExistence type="inferred from homology"/>
<dbReference type="SMART" id="SM00487">
    <property type="entry name" value="DEXDc"/>
    <property type="match status" value="1"/>
</dbReference>
<dbReference type="EC" id="5.6.2.3" evidence="11"/>
<dbReference type="InterPro" id="IPR010614">
    <property type="entry name" value="RAD3-like_helicase_DEAD"/>
</dbReference>
<keyword evidence="1 11" id="KW-0004">4Fe-4S</keyword>